<evidence type="ECO:0000313" key="2">
    <source>
        <dbReference type="EMBL" id="KJL22365.1"/>
    </source>
</evidence>
<evidence type="ECO:0000313" key="3">
    <source>
        <dbReference type="Proteomes" id="UP000033572"/>
    </source>
</evidence>
<dbReference type="KEGG" id="mfol:DXT68_13380"/>
<sequence length="101" mass="11216">MYADDQTVCTVTVDDEPSFVLADICAVLDIVNPYNVAACLDEDEKGVRPLDTRGGIQSVTIVNESGMYQVVLRSDKPEARAFKRWVMHEVLPSIRRTGSAR</sequence>
<dbReference type="AlphaFoldDB" id="A0A0F0KQH0"/>
<dbReference type="InterPro" id="IPR003497">
    <property type="entry name" value="BRO_N_domain"/>
</dbReference>
<name>A0A0F0KQH0_9MICO</name>
<evidence type="ECO:0000259" key="1">
    <source>
        <dbReference type="PROSITE" id="PS51750"/>
    </source>
</evidence>
<dbReference type="GeneID" id="94445390"/>
<protein>
    <recommendedName>
        <fullName evidence="1">Bro-N domain-containing protein</fullName>
    </recommendedName>
</protein>
<proteinExistence type="predicted"/>
<dbReference type="PANTHER" id="PTHR36180:SF2">
    <property type="entry name" value="BRO FAMILY PROTEIN"/>
    <property type="match status" value="1"/>
</dbReference>
<reference evidence="2" key="1">
    <citation type="submission" date="2015-02" db="EMBL/GenBank/DDBJ databases">
        <title>Draft genome sequences of ten Microbacterium spp. with emphasis on heavy metal contaminated environments.</title>
        <authorList>
            <person name="Corretto E."/>
        </authorList>
    </citation>
    <scope>NUCLEOTIDE SEQUENCE [LARGE SCALE GENOMIC DNA]</scope>
    <source>
        <strain evidence="2">DSM 12966</strain>
    </source>
</reference>
<gene>
    <name evidence="2" type="ORF">RN50_01483</name>
</gene>
<dbReference type="PATRIC" id="fig|104336.4.peg.1519"/>
<dbReference type="PROSITE" id="PS51750">
    <property type="entry name" value="BRO_N"/>
    <property type="match status" value="1"/>
</dbReference>
<accession>A0A0F0KQH0</accession>
<dbReference type="Pfam" id="PF02498">
    <property type="entry name" value="Bro-N"/>
    <property type="match status" value="1"/>
</dbReference>
<feature type="domain" description="Bro-N" evidence="1">
    <location>
        <begin position="1"/>
        <end position="98"/>
    </location>
</feature>
<organism evidence="2 3">
    <name type="scientific">Microbacterium foliorum</name>
    <dbReference type="NCBI Taxonomy" id="104336"/>
    <lineage>
        <taxon>Bacteria</taxon>
        <taxon>Bacillati</taxon>
        <taxon>Actinomycetota</taxon>
        <taxon>Actinomycetes</taxon>
        <taxon>Micrococcales</taxon>
        <taxon>Microbacteriaceae</taxon>
        <taxon>Microbacterium</taxon>
    </lineage>
</organism>
<dbReference type="RefSeq" id="WP_052677691.1">
    <property type="nucleotide sequence ID" value="NZ_CP031425.1"/>
</dbReference>
<dbReference type="PANTHER" id="PTHR36180">
    <property type="entry name" value="DNA-BINDING PROTEIN-RELATED-RELATED"/>
    <property type="match status" value="1"/>
</dbReference>
<dbReference type="SMART" id="SM01040">
    <property type="entry name" value="Bro-N"/>
    <property type="match status" value="1"/>
</dbReference>
<dbReference type="Proteomes" id="UP000033572">
    <property type="component" value="Unassembled WGS sequence"/>
</dbReference>
<comment type="caution">
    <text evidence="2">The sequence shown here is derived from an EMBL/GenBank/DDBJ whole genome shotgun (WGS) entry which is preliminary data.</text>
</comment>
<dbReference type="EMBL" id="JYIU01000039">
    <property type="protein sequence ID" value="KJL22365.1"/>
    <property type="molecule type" value="Genomic_DNA"/>
</dbReference>
<keyword evidence="3" id="KW-1185">Reference proteome</keyword>